<dbReference type="Proteomes" id="UP000436006">
    <property type="component" value="Unassembled WGS sequence"/>
</dbReference>
<keyword evidence="1" id="KW-0472">Membrane</keyword>
<sequence length="347" mass="39580">MKKEQNTGINELTETQRHLLICVLAAVPIYFIIATYTKTFIYKDDEEAALIATIFCLTGGYSGRYLAQLWIPPNKRVPNWLLVLVPLIMTGCAFVVAQFANSLRSHPEQLMFVLFLVLPFFFFCVLTGLFVKLIRTRINSQLYEARAQSEQSQSELHLLQSQLSPHFLFNTLNNLYGLSISQPDKTPTLLLKLADLLRYSVYDAKELFVPLTDELAYINNYIEFEKIRIGNRLDLTTSIESGIDPAIKIAPMLLIIFIENAFKHSKNTLDQKIVVDIQVKVWANSILFSVKNSFGPTDNKQETLEKNSGLGLVNVKKRLDLLYPNNHDLTIQENGGFYIVLLQIRVK</sequence>
<feature type="transmembrane region" description="Helical" evidence="1">
    <location>
        <begin position="112"/>
        <end position="131"/>
    </location>
</feature>
<dbReference type="PANTHER" id="PTHR34220">
    <property type="entry name" value="SENSOR HISTIDINE KINASE YPDA"/>
    <property type="match status" value="1"/>
</dbReference>
<dbReference type="InterPro" id="IPR010559">
    <property type="entry name" value="Sig_transdc_His_kin_internal"/>
</dbReference>
<comment type="caution">
    <text evidence="3">The sequence shown here is derived from an EMBL/GenBank/DDBJ whole genome shotgun (WGS) entry which is preliminary data.</text>
</comment>
<feature type="domain" description="Signal transduction histidine kinase internal region" evidence="2">
    <location>
        <begin position="155"/>
        <end position="233"/>
    </location>
</feature>
<dbReference type="PANTHER" id="PTHR34220:SF7">
    <property type="entry name" value="SENSOR HISTIDINE KINASE YPDA"/>
    <property type="match status" value="1"/>
</dbReference>
<dbReference type="GO" id="GO:0016020">
    <property type="term" value="C:membrane"/>
    <property type="evidence" value="ECO:0007669"/>
    <property type="project" value="InterPro"/>
</dbReference>
<keyword evidence="1" id="KW-0812">Transmembrane</keyword>
<dbReference type="AlphaFoldDB" id="A0A7K1S9H2"/>
<feature type="transmembrane region" description="Helical" evidence="1">
    <location>
        <begin position="48"/>
        <end position="67"/>
    </location>
</feature>
<dbReference type="InterPro" id="IPR036890">
    <property type="entry name" value="HATPase_C_sf"/>
</dbReference>
<dbReference type="EMBL" id="WPIN01000003">
    <property type="protein sequence ID" value="MVM30298.1"/>
    <property type="molecule type" value="Genomic_DNA"/>
</dbReference>
<keyword evidence="4" id="KW-1185">Reference proteome</keyword>
<evidence type="ECO:0000313" key="3">
    <source>
        <dbReference type="EMBL" id="MVM30298.1"/>
    </source>
</evidence>
<dbReference type="GO" id="GO:0000155">
    <property type="term" value="F:phosphorelay sensor kinase activity"/>
    <property type="evidence" value="ECO:0007669"/>
    <property type="project" value="InterPro"/>
</dbReference>
<evidence type="ECO:0000256" key="1">
    <source>
        <dbReference type="SAM" id="Phobius"/>
    </source>
</evidence>
<dbReference type="InterPro" id="IPR050640">
    <property type="entry name" value="Bact_2-comp_sensor_kinase"/>
</dbReference>
<dbReference type="Pfam" id="PF06580">
    <property type="entry name" value="His_kinase"/>
    <property type="match status" value="1"/>
</dbReference>
<dbReference type="Gene3D" id="3.30.565.10">
    <property type="entry name" value="Histidine kinase-like ATPase, C-terminal domain"/>
    <property type="match status" value="1"/>
</dbReference>
<dbReference type="RefSeq" id="WP_157584536.1">
    <property type="nucleotide sequence ID" value="NZ_WPIN01000003.1"/>
</dbReference>
<feature type="transmembrane region" description="Helical" evidence="1">
    <location>
        <begin position="20"/>
        <end position="42"/>
    </location>
</feature>
<feature type="transmembrane region" description="Helical" evidence="1">
    <location>
        <begin position="79"/>
        <end position="100"/>
    </location>
</feature>
<dbReference type="SUPFAM" id="SSF55874">
    <property type="entry name" value="ATPase domain of HSP90 chaperone/DNA topoisomerase II/histidine kinase"/>
    <property type="match status" value="1"/>
</dbReference>
<evidence type="ECO:0000313" key="4">
    <source>
        <dbReference type="Proteomes" id="UP000436006"/>
    </source>
</evidence>
<evidence type="ECO:0000259" key="2">
    <source>
        <dbReference type="Pfam" id="PF06580"/>
    </source>
</evidence>
<keyword evidence="1" id="KW-1133">Transmembrane helix</keyword>
<gene>
    <name evidence="3" type="ORF">GO755_09655</name>
</gene>
<organism evidence="3 4">
    <name type="scientific">Spirosoma arboris</name>
    <dbReference type="NCBI Taxonomy" id="2682092"/>
    <lineage>
        <taxon>Bacteria</taxon>
        <taxon>Pseudomonadati</taxon>
        <taxon>Bacteroidota</taxon>
        <taxon>Cytophagia</taxon>
        <taxon>Cytophagales</taxon>
        <taxon>Cytophagaceae</taxon>
        <taxon>Spirosoma</taxon>
    </lineage>
</organism>
<accession>A0A7K1S9H2</accession>
<reference evidence="3 4" key="1">
    <citation type="submission" date="2019-12" db="EMBL/GenBank/DDBJ databases">
        <title>Spirosoma sp. HMF4905 genome sequencing and assembly.</title>
        <authorList>
            <person name="Kang H."/>
            <person name="Cha I."/>
            <person name="Kim H."/>
            <person name="Joh K."/>
        </authorList>
    </citation>
    <scope>NUCLEOTIDE SEQUENCE [LARGE SCALE GENOMIC DNA]</scope>
    <source>
        <strain evidence="3 4">HMF4905</strain>
    </source>
</reference>
<protein>
    <submittedName>
        <fullName evidence="3">GHKL domain-containing protein</fullName>
    </submittedName>
</protein>
<name>A0A7K1S9H2_9BACT</name>
<proteinExistence type="predicted"/>